<evidence type="ECO:0000313" key="2">
    <source>
        <dbReference type="Proteomes" id="UP000075418"/>
    </source>
</evidence>
<name>A0A151A2V8_9STAP</name>
<sequence length="99" mass="11616">MTLDKEQRRITSEELIAHFEQSSLTEEDLAHQLNISVKQVEKVLNMDASNGFFADKLQTFIHLVWDVRDAIDNDIRDHGEIPSGYTYLQGEKEDYWFLQ</sequence>
<organism evidence="1 2">
    <name type="scientific">Staphylococcus kloosii</name>
    <dbReference type="NCBI Taxonomy" id="29384"/>
    <lineage>
        <taxon>Bacteria</taxon>
        <taxon>Bacillati</taxon>
        <taxon>Bacillota</taxon>
        <taxon>Bacilli</taxon>
        <taxon>Bacillales</taxon>
        <taxon>Staphylococcaceae</taxon>
        <taxon>Staphylococcus</taxon>
    </lineage>
</organism>
<dbReference type="RefSeq" id="WP_061853992.1">
    <property type="nucleotide sequence ID" value="NZ_JADIIP010000001.1"/>
</dbReference>
<dbReference type="EMBL" id="LUGM01000002">
    <property type="protein sequence ID" value="KYH13761.1"/>
    <property type="molecule type" value="Genomic_DNA"/>
</dbReference>
<evidence type="ECO:0000313" key="1">
    <source>
        <dbReference type="EMBL" id="KYH13761.1"/>
    </source>
</evidence>
<gene>
    <name evidence="1" type="ORF">A0131_02935</name>
</gene>
<protein>
    <recommendedName>
        <fullName evidence="3">DUF2316 domain-containing protein</fullName>
    </recommendedName>
</protein>
<comment type="caution">
    <text evidence="1">The sequence shown here is derived from an EMBL/GenBank/DDBJ whole genome shotgun (WGS) entry which is preliminary data.</text>
</comment>
<dbReference type="Proteomes" id="UP000075418">
    <property type="component" value="Unassembled WGS sequence"/>
</dbReference>
<reference evidence="1 2" key="1">
    <citation type="submission" date="2016-02" db="EMBL/GenBank/DDBJ databases">
        <title>Draft genome sequence of hydrocarbon degrading Staphylococcus saprophyticus Strain CNV2, isolated from crude-oil contaminated soil from Noonmati Oil Refinery, Guwahati, Assam, India.</title>
        <authorList>
            <person name="Mukherjee A."/>
            <person name="Chettri B."/>
            <person name="Langpoklakpam J."/>
            <person name="Singh A.K."/>
            <person name="Chattopadhyay D.J."/>
        </authorList>
    </citation>
    <scope>NUCLEOTIDE SEQUENCE [LARGE SCALE GENOMIC DNA]</scope>
    <source>
        <strain evidence="1 2">CNV2</strain>
    </source>
</reference>
<dbReference type="AlphaFoldDB" id="A0A151A2V8"/>
<accession>A0A151A2V8</accession>
<dbReference type="InterPro" id="IPR018757">
    <property type="entry name" value="DUF2316"/>
</dbReference>
<dbReference type="Pfam" id="PF10078">
    <property type="entry name" value="DUF2316"/>
    <property type="match status" value="1"/>
</dbReference>
<proteinExistence type="predicted"/>
<evidence type="ECO:0008006" key="3">
    <source>
        <dbReference type="Google" id="ProtNLM"/>
    </source>
</evidence>